<evidence type="ECO:0000313" key="3">
    <source>
        <dbReference type="EMBL" id="GGF36240.1"/>
    </source>
</evidence>
<dbReference type="InterPro" id="IPR034904">
    <property type="entry name" value="FSCA_dom_sf"/>
</dbReference>
<dbReference type="Gene3D" id="3.30.300.130">
    <property type="entry name" value="Fe-S cluster assembly (FSCA)"/>
    <property type="match status" value="1"/>
</dbReference>
<evidence type="ECO:0000256" key="1">
    <source>
        <dbReference type="ARBA" id="ARBA00049958"/>
    </source>
</evidence>
<organism evidence="3 4">
    <name type="scientific">Subtercola lobariae</name>
    <dbReference type="NCBI Taxonomy" id="1588641"/>
    <lineage>
        <taxon>Bacteria</taxon>
        <taxon>Bacillati</taxon>
        <taxon>Actinomycetota</taxon>
        <taxon>Actinomycetes</taxon>
        <taxon>Micrococcales</taxon>
        <taxon>Microbacteriaceae</taxon>
        <taxon>Subtercola</taxon>
    </lineage>
</organism>
<dbReference type="Pfam" id="PF01106">
    <property type="entry name" value="NifU"/>
    <property type="match status" value="1"/>
</dbReference>
<dbReference type="RefSeq" id="WP_188679949.1">
    <property type="nucleotide sequence ID" value="NZ_BMGP01000006.1"/>
</dbReference>
<evidence type="ECO:0000313" key="4">
    <source>
        <dbReference type="Proteomes" id="UP000598775"/>
    </source>
</evidence>
<feature type="domain" description="NIF system FeS cluster assembly NifU C-terminal" evidence="2">
    <location>
        <begin position="10"/>
        <end position="72"/>
    </location>
</feature>
<dbReference type="GO" id="GO:0005506">
    <property type="term" value="F:iron ion binding"/>
    <property type="evidence" value="ECO:0007669"/>
    <property type="project" value="InterPro"/>
</dbReference>
<gene>
    <name evidence="3" type="ORF">GCM10011399_31430</name>
</gene>
<dbReference type="EMBL" id="BMGP01000006">
    <property type="protein sequence ID" value="GGF36240.1"/>
    <property type="molecule type" value="Genomic_DNA"/>
</dbReference>
<evidence type="ECO:0000259" key="2">
    <source>
        <dbReference type="Pfam" id="PF01106"/>
    </source>
</evidence>
<proteinExistence type="predicted"/>
<sequence length="95" mass="10295">MTVDRNELASAIEFIRPRLRGHAGDMDVQVDDDEGVVEVTFWGACESCPAMAVTYAGLVSTALEKVPGVTEVRAEQVHASPRALLSIRRRLGIVS</sequence>
<dbReference type="AlphaFoldDB" id="A0A917BCN1"/>
<name>A0A917BCN1_9MICO</name>
<dbReference type="InterPro" id="IPR001075">
    <property type="entry name" value="NIF_FeS_clus_asmbl_NifU_C"/>
</dbReference>
<accession>A0A917BCN1</accession>
<dbReference type="GO" id="GO:0016226">
    <property type="term" value="P:iron-sulfur cluster assembly"/>
    <property type="evidence" value="ECO:0007669"/>
    <property type="project" value="InterPro"/>
</dbReference>
<dbReference type="Proteomes" id="UP000598775">
    <property type="component" value="Unassembled WGS sequence"/>
</dbReference>
<keyword evidence="4" id="KW-1185">Reference proteome</keyword>
<dbReference type="GO" id="GO:0051536">
    <property type="term" value="F:iron-sulfur cluster binding"/>
    <property type="evidence" value="ECO:0007669"/>
    <property type="project" value="InterPro"/>
</dbReference>
<comment type="caution">
    <text evidence="3">The sequence shown here is derived from an EMBL/GenBank/DDBJ whole genome shotgun (WGS) entry which is preliminary data.</text>
</comment>
<comment type="function">
    <text evidence="1">May be involved in the formation or repair of [Fe-S] clusters present in iron-sulfur proteins.</text>
</comment>
<protein>
    <recommendedName>
        <fullName evidence="2">NIF system FeS cluster assembly NifU C-terminal domain-containing protein</fullName>
    </recommendedName>
</protein>
<dbReference type="SUPFAM" id="SSF117916">
    <property type="entry name" value="Fe-S cluster assembly (FSCA) domain-like"/>
    <property type="match status" value="1"/>
</dbReference>
<reference evidence="3 4" key="1">
    <citation type="journal article" date="2014" name="Int. J. Syst. Evol. Microbiol.">
        <title>Complete genome sequence of Corynebacterium casei LMG S-19264T (=DSM 44701T), isolated from a smear-ripened cheese.</title>
        <authorList>
            <consortium name="US DOE Joint Genome Institute (JGI-PGF)"/>
            <person name="Walter F."/>
            <person name="Albersmeier A."/>
            <person name="Kalinowski J."/>
            <person name="Ruckert C."/>
        </authorList>
    </citation>
    <scope>NUCLEOTIDE SEQUENCE [LARGE SCALE GENOMIC DNA]</scope>
    <source>
        <strain evidence="3 4">CGMCC 1.12976</strain>
    </source>
</reference>